<comment type="catalytic activity">
    <reaction evidence="9">
        <text>5,6-dihydrouridine(20a) in tRNA + NAD(+) = uridine(20a) in tRNA + NADH + H(+)</text>
        <dbReference type="Rhea" id="RHEA:53348"/>
        <dbReference type="Rhea" id="RHEA-COMP:13535"/>
        <dbReference type="Rhea" id="RHEA-COMP:13536"/>
        <dbReference type="ChEBI" id="CHEBI:15378"/>
        <dbReference type="ChEBI" id="CHEBI:57540"/>
        <dbReference type="ChEBI" id="CHEBI:57945"/>
        <dbReference type="ChEBI" id="CHEBI:65315"/>
        <dbReference type="ChEBI" id="CHEBI:74443"/>
    </reaction>
</comment>
<keyword evidence="7 9" id="KW-0694">RNA-binding</keyword>
<dbReference type="InterPro" id="IPR018517">
    <property type="entry name" value="tRNA_hU_synthase_CS"/>
</dbReference>
<sequence>MTSINRRFTTAPMMDWSDRHCRYFWRQLTREAVLYTEMVTTGALIHGNREGFLRYDELEHPIALQLGGSDPAALAECARFAEQWKYDEVNLNVGCPSDRVQNNMIGACLMAHPKLVADCMKAMQDATSIDVTIKHRIGIDDLDSYDRLQSFVGTVAETGCKAFIIHARKAILQGLSPKENREIPPLIYDTVYRIKQDFPELEVIINGGIKTHDEVAEHLNHVDGVMLGREAYQNPSVLMDVDQRYYEADAGETDKKALVRGMYPYIEAQLIEGATLHHITRHMLGLFNGQPGARLFRRHLSEQAPRRGSGLDVLEQALELVREAEPQSAAE</sequence>
<dbReference type="InterPro" id="IPR004653">
    <property type="entry name" value="DusA"/>
</dbReference>
<dbReference type="GO" id="GO:0102264">
    <property type="term" value="F:tRNA-dihydrouridine20 synthase activity"/>
    <property type="evidence" value="ECO:0007669"/>
    <property type="project" value="UniProtKB-EC"/>
</dbReference>
<proteinExistence type="inferred from homology"/>
<feature type="domain" description="DUS-like FMN-binding" evidence="11">
    <location>
        <begin position="10"/>
        <end position="314"/>
    </location>
</feature>
<evidence type="ECO:0000259" key="11">
    <source>
        <dbReference type="Pfam" id="PF01207"/>
    </source>
</evidence>
<feature type="site" description="Interacts with tRNA; defines subfamily-specific binding signature" evidence="9">
    <location>
        <position position="297"/>
    </location>
</feature>
<dbReference type="InterPro" id="IPR013785">
    <property type="entry name" value="Aldolase_TIM"/>
</dbReference>
<feature type="active site" description="Proton donor" evidence="9">
    <location>
        <position position="95"/>
    </location>
</feature>
<gene>
    <name evidence="9 12" type="primary">dusA</name>
    <name evidence="12" type="ORF">I9W95_10800</name>
</gene>
<dbReference type="SUPFAM" id="SSF51395">
    <property type="entry name" value="FMN-linked oxidoreductases"/>
    <property type="match status" value="1"/>
</dbReference>
<evidence type="ECO:0000256" key="4">
    <source>
        <dbReference type="ARBA" id="ARBA00022643"/>
    </source>
</evidence>
<dbReference type="NCBIfam" id="TIGR00742">
    <property type="entry name" value="yjbN"/>
    <property type="match status" value="1"/>
</dbReference>
<keyword evidence="13" id="KW-1185">Reference proteome</keyword>
<evidence type="ECO:0000256" key="9">
    <source>
        <dbReference type="HAMAP-Rule" id="MF_02041"/>
    </source>
</evidence>
<dbReference type="Gene3D" id="1.20.120.1460">
    <property type="match status" value="1"/>
</dbReference>
<evidence type="ECO:0000256" key="7">
    <source>
        <dbReference type="ARBA" id="ARBA00022884"/>
    </source>
</evidence>
<feature type="site" description="Interacts with tRNA; defines subfamily-specific binding signature" evidence="9">
    <location>
        <position position="178"/>
    </location>
</feature>
<evidence type="ECO:0000256" key="10">
    <source>
        <dbReference type="PIRNR" id="PIRNR006621"/>
    </source>
</evidence>
<dbReference type="CDD" id="cd02801">
    <property type="entry name" value="DUS_like_FMN"/>
    <property type="match status" value="1"/>
</dbReference>
<dbReference type="EMBL" id="JAEDAH010000054">
    <property type="protein sequence ID" value="MCA6064096.1"/>
    <property type="molecule type" value="Genomic_DNA"/>
</dbReference>
<dbReference type="EC" id="1.3.1.91" evidence="9"/>
<dbReference type="InterPro" id="IPR001269">
    <property type="entry name" value="DUS_fam"/>
</dbReference>
<comment type="similarity">
    <text evidence="9">Belongs to the Dus family. DusA subfamily.</text>
</comment>
<dbReference type="NCBIfam" id="NF008774">
    <property type="entry name" value="PRK11815.1"/>
    <property type="match status" value="1"/>
</dbReference>
<dbReference type="PANTHER" id="PTHR42907">
    <property type="entry name" value="FMN-LINKED OXIDOREDUCTASES SUPERFAMILY PROTEIN"/>
    <property type="match status" value="1"/>
</dbReference>
<keyword evidence="8 9" id="KW-0560">Oxidoreductase</keyword>
<dbReference type="HAMAP" id="MF_02041">
    <property type="entry name" value="DusA_subfam"/>
    <property type="match status" value="1"/>
</dbReference>
<keyword evidence="6 9" id="KW-0521">NADP</keyword>
<feature type="binding site" evidence="9">
    <location>
        <begin position="206"/>
        <end position="208"/>
    </location>
    <ligand>
        <name>FMN</name>
        <dbReference type="ChEBI" id="CHEBI:58210"/>
    </ligand>
</feature>
<evidence type="ECO:0000256" key="2">
    <source>
        <dbReference type="ARBA" id="ARBA00022555"/>
    </source>
</evidence>
<dbReference type="PANTHER" id="PTHR42907:SF1">
    <property type="entry name" value="FMN-LINKED OXIDOREDUCTASES SUPERFAMILY PROTEIN"/>
    <property type="match status" value="1"/>
</dbReference>
<feature type="binding site" evidence="9">
    <location>
        <position position="166"/>
    </location>
    <ligand>
        <name>FMN</name>
        <dbReference type="ChEBI" id="CHEBI:58210"/>
    </ligand>
</feature>
<comment type="function">
    <text evidence="9">Catalyzes the synthesis of 5,6-dihydrouridine (D), a modified base found in the D-loop of most tRNAs, via the reduction of the C5-C6 double bond in target uridines. Specifically modifies U20 and U20a in tRNAs.</text>
</comment>
<feature type="binding site" evidence="9">
    <location>
        <begin position="12"/>
        <end position="14"/>
    </location>
    <ligand>
        <name>FMN</name>
        <dbReference type="ChEBI" id="CHEBI:58210"/>
    </ligand>
</feature>
<dbReference type="InterPro" id="IPR035587">
    <property type="entry name" value="DUS-like_FMN-bd"/>
</dbReference>
<keyword evidence="3 9" id="KW-0285">Flavoprotein</keyword>
<dbReference type="Proteomes" id="UP000714380">
    <property type="component" value="Unassembled WGS sequence"/>
</dbReference>
<comment type="catalytic activity">
    <reaction evidence="9">
        <text>5,6-dihydrouridine(20) in tRNA + NADP(+) = uridine(20) in tRNA + NADPH + H(+)</text>
        <dbReference type="Rhea" id="RHEA:53336"/>
        <dbReference type="Rhea" id="RHEA-COMP:13533"/>
        <dbReference type="Rhea" id="RHEA-COMP:13534"/>
        <dbReference type="ChEBI" id="CHEBI:15378"/>
        <dbReference type="ChEBI" id="CHEBI:57783"/>
        <dbReference type="ChEBI" id="CHEBI:58349"/>
        <dbReference type="ChEBI" id="CHEBI:65315"/>
        <dbReference type="ChEBI" id="CHEBI:74443"/>
        <dbReference type="EC" id="1.3.1.91"/>
    </reaction>
</comment>
<comment type="similarity">
    <text evidence="10">Belongs to the dus family.</text>
</comment>
<comment type="cofactor">
    <cofactor evidence="1 9 10">
        <name>FMN</name>
        <dbReference type="ChEBI" id="CHEBI:58210"/>
    </cofactor>
</comment>
<keyword evidence="2 9" id="KW-0820">tRNA-binding</keyword>
<evidence type="ECO:0000256" key="6">
    <source>
        <dbReference type="ARBA" id="ARBA00022857"/>
    </source>
</evidence>
<comment type="catalytic activity">
    <reaction evidence="9">
        <text>5,6-dihydrouridine(20a) in tRNA + NADP(+) = uridine(20a) in tRNA + NADPH + H(+)</text>
        <dbReference type="Rhea" id="RHEA:53344"/>
        <dbReference type="Rhea" id="RHEA-COMP:13535"/>
        <dbReference type="Rhea" id="RHEA-COMP:13536"/>
        <dbReference type="ChEBI" id="CHEBI:15378"/>
        <dbReference type="ChEBI" id="CHEBI:57783"/>
        <dbReference type="ChEBI" id="CHEBI:58349"/>
        <dbReference type="ChEBI" id="CHEBI:65315"/>
        <dbReference type="ChEBI" id="CHEBI:74443"/>
    </reaction>
</comment>
<evidence type="ECO:0000256" key="1">
    <source>
        <dbReference type="ARBA" id="ARBA00001917"/>
    </source>
</evidence>
<organism evidence="12 13">
    <name type="scientific">Thalassolituus marinus</name>
    <dbReference type="NCBI Taxonomy" id="671053"/>
    <lineage>
        <taxon>Bacteria</taxon>
        <taxon>Pseudomonadati</taxon>
        <taxon>Pseudomonadota</taxon>
        <taxon>Gammaproteobacteria</taxon>
        <taxon>Oceanospirillales</taxon>
        <taxon>Oceanospirillaceae</taxon>
        <taxon>Thalassolituus</taxon>
    </lineage>
</organism>
<feature type="site" description="Interacts with tRNA" evidence="9">
    <location>
        <position position="181"/>
    </location>
</feature>
<dbReference type="PIRSF" id="PIRSF006621">
    <property type="entry name" value="Dus"/>
    <property type="match status" value="1"/>
</dbReference>
<feature type="binding site" evidence="9">
    <location>
        <position position="134"/>
    </location>
    <ligand>
        <name>FMN</name>
        <dbReference type="ChEBI" id="CHEBI:58210"/>
    </ligand>
</feature>
<reference evidence="12 13" key="1">
    <citation type="submission" date="2020-12" db="EMBL/GenBank/DDBJ databases">
        <title>Novel Thalassolituus-related marine hydrocarbonoclastic bacteria mediated algae-derived hydrocarbons mineralization in twilight zone of the northern South China Sea.</title>
        <authorList>
            <person name="Dong C."/>
        </authorList>
    </citation>
    <scope>NUCLEOTIDE SEQUENCE [LARGE SCALE GENOMIC DNA]</scope>
    <source>
        <strain evidence="12 13">IMCC1826</strain>
    </source>
</reference>
<comment type="caution">
    <text evidence="12">The sequence shown here is derived from an EMBL/GenBank/DDBJ whole genome shotgun (WGS) entry which is preliminary data.</text>
</comment>
<name>A0ABS7ZUM1_9GAMM</name>
<feature type="site" description="Interacts with tRNA; defines subfamily-specific binding signature" evidence="9">
    <location>
        <position position="294"/>
    </location>
</feature>
<keyword evidence="5 9" id="KW-0819">tRNA processing</keyword>
<evidence type="ECO:0000313" key="12">
    <source>
        <dbReference type="EMBL" id="MCA6064096.1"/>
    </source>
</evidence>
<evidence type="ECO:0000256" key="8">
    <source>
        <dbReference type="ARBA" id="ARBA00023002"/>
    </source>
</evidence>
<evidence type="ECO:0000256" key="3">
    <source>
        <dbReference type="ARBA" id="ARBA00022630"/>
    </source>
</evidence>
<feature type="site" description="Interacts with tRNA" evidence="9">
    <location>
        <position position="92"/>
    </location>
</feature>
<evidence type="ECO:0000256" key="5">
    <source>
        <dbReference type="ARBA" id="ARBA00022694"/>
    </source>
</evidence>
<accession>A0ABS7ZUM1</accession>
<keyword evidence="4 9" id="KW-0288">FMN</keyword>
<dbReference type="Pfam" id="PF01207">
    <property type="entry name" value="Dus"/>
    <property type="match status" value="1"/>
</dbReference>
<protein>
    <recommendedName>
        <fullName evidence="9">tRNA-dihydrouridine(20/20a) synthase</fullName>
        <ecNumber evidence="9">1.3.1.91</ecNumber>
    </recommendedName>
    <alternativeName>
        <fullName evidence="9">U20-specific dihydrouridine synthase</fullName>
        <shortName evidence="9">U20-specific Dus</shortName>
    </alternativeName>
    <alternativeName>
        <fullName evidence="9">tRNA-dihydrouridine synthase A</fullName>
    </alternativeName>
</protein>
<dbReference type="PROSITE" id="PS01136">
    <property type="entry name" value="UPF0034"/>
    <property type="match status" value="1"/>
</dbReference>
<dbReference type="Gene3D" id="3.20.20.70">
    <property type="entry name" value="Aldolase class I"/>
    <property type="match status" value="1"/>
</dbReference>
<dbReference type="RefSeq" id="WP_225674739.1">
    <property type="nucleotide sequence ID" value="NZ_JAEDAH010000054.1"/>
</dbReference>
<feature type="binding site" evidence="9">
    <location>
        <begin position="228"/>
        <end position="229"/>
    </location>
    <ligand>
        <name>FMN</name>
        <dbReference type="ChEBI" id="CHEBI:58210"/>
    </ligand>
</feature>
<feature type="binding site" evidence="9">
    <location>
        <position position="65"/>
    </location>
    <ligand>
        <name>FMN</name>
        <dbReference type="ChEBI" id="CHEBI:58210"/>
    </ligand>
</feature>
<evidence type="ECO:0000313" key="13">
    <source>
        <dbReference type="Proteomes" id="UP000714380"/>
    </source>
</evidence>
<comment type="catalytic activity">
    <reaction evidence="9">
        <text>5,6-dihydrouridine(20) in tRNA + NAD(+) = uridine(20) in tRNA + NADH + H(+)</text>
        <dbReference type="Rhea" id="RHEA:53340"/>
        <dbReference type="Rhea" id="RHEA-COMP:13533"/>
        <dbReference type="Rhea" id="RHEA-COMP:13534"/>
        <dbReference type="ChEBI" id="CHEBI:15378"/>
        <dbReference type="ChEBI" id="CHEBI:57540"/>
        <dbReference type="ChEBI" id="CHEBI:57945"/>
        <dbReference type="ChEBI" id="CHEBI:65315"/>
        <dbReference type="ChEBI" id="CHEBI:74443"/>
        <dbReference type="EC" id="1.3.1.91"/>
    </reaction>
</comment>